<dbReference type="Pfam" id="PF02548">
    <property type="entry name" value="Pantoate_transf"/>
    <property type="match status" value="1"/>
</dbReference>
<gene>
    <name evidence="5 7" type="primary">panB</name>
    <name evidence="7" type="ORF">ACFL2Z_05110</name>
</gene>
<dbReference type="HAMAP" id="MF_00156">
    <property type="entry name" value="PanB"/>
    <property type="match status" value="1"/>
</dbReference>
<feature type="binding site" evidence="5">
    <location>
        <position position="86"/>
    </location>
    <ligand>
        <name>Mg(2+)</name>
        <dbReference type="ChEBI" id="CHEBI:18420"/>
    </ligand>
</feature>
<dbReference type="PIRSF" id="PIRSF000388">
    <property type="entry name" value="Pantoate_hydroxy_MeTrfase"/>
    <property type="match status" value="1"/>
</dbReference>
<dbReference type="GO" id="GO:0003864">
    <property type="term" value="F:3-methyl-2-oxobutanoate hydroxymethyltransferase activity"/>
    <property type="evidence" value="ECO:0007669"/>
    <property type="project" value="UniProtKB-EC"/>
</dbReference>
<comment type="caution">
    <text evidence="7">The sequence shown here is derived from an EMBL/GenBank/DDBJ whole genome shotgun (WGS) entry which is preliminary data.</text>
</comment>
<feature type="binding site" evidence="5">
    <location>
        <position position="86"/>
    </location>
    <ligand>
        <name>3-methyl-2-oxobutanoate</name>
        <dbReference type="ChEBI" id="CHEBI:11851"/>
    </ligand>
</feature>
<sequence length="283" mass="30250">MERKKRTVPGIMRMKPKGAKIAMLTAYDYPTARLADEAGVDIILVGDTLAMVVLGYETTLPVTMDEMLCHVKAVSRARPSALVVADMPFMSFQVSPSEAVRNAGRMIKEGGADAVKLEGGTCVAPAVAAIVNAKIPVMGHIGLTPQAIRRFGGYRVQGRSEEGRAGIVDDAAALEEAGCFSMVLEGIPWKLAEEITGEVGVPTIGIGAGPHCDGQVLVNHDILGLYEGHVPKFVRKYADIRSTILKAFSDYVSDVKSGEFPTLEESYDNAKDSKKDRDPEAGA</sequence>
<evidence type="ECO:0000256" key="6">
    <source>
        <dbReference type="SAM" id="MobiDB-lite"/>
    </source>
</evidence>
<keyword evidence="5" id="KW-0460">Magnesium</keyword>
<organism evidence="7 8">
    <name type="scientific">Eiseniibacteriota bacterium</name>
    <dbReference type="NCBI Taxonomy" id="2212470"/>
    <lineage>
        <taxon>Bacteria</taxon>
        <taxon>Candidatus Eiseniibacteriota</taxon>
    </lineage>
</organism>
<keyword evidence="5" id="KW-0479">Metal-binding</keyword>
<evidence type="ECO:0000313" key="7">
    <source>
        <dbReference type="EMBL" id="MFC1800266.1"/>
    </source>
</evidence>
<dbReference type="CDD" id="cd06557">
    <property type="entry name" value="KPHMT-like"/>
    <property type="match status" value="1"/>
</dbReference>
<feature type="binding site" evidence="5">
    <location>
        <position position="116"/>
    </location>
    <ligand>
        <name>3-methyl-2-oxobutanoate</name>
        <dbReference type="ChEBI" id="CHEBI:11851"/>
    </ligand>
</feature>
<dbReference type="InterPro" id="IPR040442">
    <property type="entry name" value="Pyrv_kinase-like_dom_sf"/>
</dbReference>
<evidence type="ECO:0000256" key="1">
    <source>
        <dbReference type="ARBA" id="ARBA00008676"/>
    </source>
</evidence>
<dbReference type="PANTHER" id="PTHR20881">
    <property type="entry name" value="3-METHYL-2-OXOBUTANOATE HYDROXYMETHYLTRANSFERASE"/>
    <property type="match status" value="1"/>
</dbReference>
<feature type="binding site" evidence="5">
    <location>
        <position position="118"/>
    </location>
    <ligand>
        <name>Mg(2+)</name>
        <dbReference type="ChEBI" id="CHEBI:18420"/>
    </ligand>
</feature>
<dbReference type="NCBIfam" id="TIGR00222">
    <property type="entry name" value="panB"/>
    <property type="match status" value="1"/>
</dbReference>
<name>A0ABV6YQB5_UNCEI</name>
<comment type="catalytic activity">
    <reaction evidence="5">
        <text>(6R)-5,10-methylene-5,6,7,8-tetrahydrofolate + 3-methyl-2-oxobutanoate + H2O = 2-dehydropantoate + (6S)-5,6,7,8-tetrahydrofolate</text>
        <dbReference type="Rhea" id="RHEA:11824"/>
        <dbReference type="ChEBI" id="CHEBI:11561"/>
        <dbReference type="ChEBI" id="CHEBI:11851"/>
        <dbReference type="ChEBI" id="CHEBI:15377"/>
        <dbReference type="ChEBI" id="CHEBI:15636"/>
        <dbReference type="ChEBI" id="CHEBI:57453"/>
        <dbReference type="EC" id="2.1.2.11"/>
    </reaction>
</comment>
<protein>
    <recommendedName>
        <fullName evidence="5">3-methyl-2-oxobutanoate hydroxymethyltransferase</fullName>
        <ecNumber evidence="5">2.1.2.11</ecNumber>
    </recommendedName>
    <alternativeName>
        <fullName evidence="5">Ketopantoate hydroxymethyltransferase</fullName>
        <shortName evidence="5">KPHMT</shortName>
    </alternativeName>
</protein>
<keyword evidence="4 5" id="KW-0808">Transferase</keyword>
<dbReference type="EMBL" id="JBHPEI010000102">
    <property type="protein sequence ID" value="MFC1800266.1"/>
    <property type="molecule type" value="Genomic_DNA"/>
</dbReference>
<evidence type="ECO:0000256" key="5">
    <source>
        <dbReference type="HAMAP-Rule" id="MF_00156"/>
    </source>
</evidence>
<evidence type="ECO:0000256" key="4">
    <source>
        <dbReference type="ARBA" id="ARBA00022679"/>
    </source>
</evidence>
<feature type="compositionally biased region" description="Basic and acidic residues" evidence="6">
    <location>
        <begin position="268"/>
        <end position="283"/>
    </location>
</feature>
<dbReference type="EC" id="2.1.2.11" evidence="5"/>
<comment type="subunit">
    <text evidence="2 5">Homodecamer; pentamer of dimers.</text>
</comment>
<accession>A0ABV6YQB5</accession>
<proteinExistence type="inferred from homology"/>
<dbReference type="PANTHER" id="PTHR20881:SF0">
    <property type="entry name" value="3-METHYL-2-OXOBUTANOATE HYDROXYMETHYLTRANSFERASE"/>
    <property type="match status" value="1"/>
</dbReference>
<dbReference type="InterPro" id="IPR015813">
    <property type="entry name" value="Pyrv/PenolPyrv_kinase-like_dom"/>
</dbReference>
<comment type="similarity">
    <text evidence="1 5">Belongs to the PanB family.</text>
</comment>
<dbReference type="InterPro" id="IPR003700">
    <property type="entry name" value="Pantoate_hydroxy_MeTrfase"/>
</dbReference>
<comment type="pathway">
    <text evidence="5">Cofactor biosynthesis; (R)-pantothenate biosynthesis; (R)-pantoate from 3-methyl-2-oxobutanoate: step 1/2.</text>
</comment>
<reference evidence="7 8" key="1">
    <citation type="submission" date="2024-09" db="EMBL/GenBank/DDBJ databases">
        <authorList>
            <person name="D'Angelo T."/>
        </authorList>
    </citation>
    <scope>NUCLEOTIDE SEQUENCE [LARGE SCALE GENOMIC DNA]</scope>
    <source>
        <strain evidence="7">SAG AM-311-F02</strain>
    </source>
</reference>
<keyword evidence="8" id="KW-1185">Reference proteome</keyword>
<feature type="active site" description="Proton acceptor" evidence="5">
    <location>
        <position position="185"/>
    </location>
</feature>
<dbReference type="NCBIfam" id="NF001452">
    <property type="entry name" value="PRK00311.1"/>
    <property type="match status" value="1"/>
</dbReference>
<comment type="function">
    <text evidence="5">Catalyzes the reversible reaction in which hydroxymethyl group from 5,10-methylenetetrahydrofolate is transferred onto alpha-ketoisovalerate to form ketopantoate.</text>
</comment>
<evidence type="ECO:0000256" key="2">
    <source>
        <dbReference type="ARBA" id="ARBA00011424"/>
    </source>
</evidence>
<dbReference type="Gene3D" id="3.20.20.60">
    <property type="entry name" value="Phosphoenolpyruvate-binding domains"/>
    <property type="match status" value="1"/>
</dbReference>
<feature type="binding site" evidence="5">
    <location>
        <begin position="47"/>
        <end position="48"/>
    </location>
    <ligand>
        <name>3-methyl-2-oxobutanoate</name>
        <dbReference type="ChEBI" id="CHEBI:11851"/>
    </ligand>
</feature>
<feature type="binding site" evidence="5">
    <location>
        <position position="47"/>
    </location>
    <ligand>
        <name>Mg(2+)</name>
        <dbReference type="ChEBI" id="CHEBI:18420"/>
    </ligand>
</feature>
<dbReference type="Proteomes" id="UP001594288">
    <property type="component" value="Unassembled WGS sequence"/>
</dbReference>
<keyword evidence="3 5" id="KW-0566">Pantothenate biosynthesis</keyword>
<evidence type="ECO:0000256" key="3">
    <source>
        <dbReference type="ARBA" id="ARBA00022655"/>
    </source>
</evidence>
<comment type="cofactor">
    <cofactor evidence="5">
        <name>Mg(2+)</name>
        <dbReference type="ChEBI" id="CHEBI:18420"/>
    </cofactor>
    <text evidence="5">Binds 1 Mg(2+) ion per subunit.</text>
</comment>
<evidence type="ECO:0000313" key="8">
    <source>
        <dbReference type="Proteomes" id="UP001594288"/>
    </source>
</evidence>
<feature type="region of interest" description="Disordered" evidence="6">
    <location>
        <begin position="263"/>
        <end position="283"/>
    </location>
</feature>
<comment type="subcellular location">
    <subcellularLocation>
        <location evidence="5">Cytoplasm</location>
    </subcellularLocation>
</comment>
<keyword evidence="5" id="KW-0963">Cytoplasm</keyword>
<dbReference type="SUPFAM" id="SSF51621">
    <property type="entry name" value="Phosphoenolpyruvate/pyruvate domain"/>
    <property type="match status" value="1"/>
</dbReference>